<sequence length="165" mass="17202">MRTWLLRGAVMAVVHAVAETVRADFGVHHPTSRTLFEALVLGALVGVAAVWGAVDRWRDVEDAGRAWLIGSLVAGWCAAVLAVIGKSAFVDQTGVADLGGALTGGAAFTALLVLIPAAIGLAAGHWIRSSRPAADEDAEADAQENAEEDEDEPQRGGPTRSRPRS</sequence>
<dbReference type="InterPro" id="IPR047958">
    <property type="entry name" value="B-4DMT-like"/>
</dbReference>
<feature type="transmembrane region" description="Helical" evidence="2">
    <location>
        <begin position="101"/>
        <end position="123"/>
    </location>
</feature>
<evidence type="ECO:0000256" key="1">
    <source>
        <dbReference type="SAM" id="MobiDB-lite"/>
    </source>
</evidence>
<gene>
    <name evidence="3" type="ORF">ACFPCV_28545</name>
</gene>
<evidence type="ECO:0000256" key="2">
    <source>
        <dbReference type="SAM" id="Phobius"/>
    </source>
</evidence>
<dbReference type="NCBIfam" id="NF037996">
    <property type="entry name" value="B-4DMT"/>
    <property type="match status" value="1"/>
</dbReference>
<name>A0ABV9S9L1_9PSEU</name>
<dbReference type="EMBL" id="JBHSIS010000020">
    <property type="protein sequence ID" value="MFC4857464.1"/>
    <property type="molecule type" value="Genomic_DNA"/>
</dbReference>
<feature type="transmembrane region" description="Helical" evidence="2">
    <location>
        <begin position="34"/>
        <end position="54"/>
    </location>
</feature>
<feature type="compositionally biased region" description="Acidic residues" evidence="1">
    <location>
        <begin position="135"/>
        <end position="152"/>
    </location>
</feature>
<keyword evidence="2" id="KW-1133">Transmembrane helix</keyword>
<accession>A0ABV9S9L1</accession>
<evidence type="ECO:0000313" key="4">
    <source>
        <dbReference type="Proteomes" id="UP001595859"/>
    </source>
</evidence>
<feature type="transmembrane region" description="Helical" evidence="2">
    <location>
        <begin position="66"/>
        <end position="89"/>
    </location>
</feature>
<dbReference type="RefSeq" id="WP_378059465.1">
    <property type="nucleotide sequence ID" value="NZ_JBHSIS010000020.1"/>
</dbReference>
<keyword evidence="4" id="KW-1185">Reference proteome</keyword>
<keyword evidence="2" id="KW-0472">Membrane</keyword>
<comment type="caution">
    <text evidence="3">The sequence shown here is derived from an EMBL/GenBank/DDBJ whole genome shotgun (WGS) entry which is preliminary data.</text>
</comment>
<protein>
    <submittedName>
        <fullName evidence="3">B-4DMT family transporter</fullName>
    </submittedName>
</protein>
<dbReference type="Proteomes" id="UP001595859">
    <property type="component" value="Unassembled WGS sequence"/>
</dbReference>
<feature type="region of interest" description="Disordered" evidence="1">
    <location>
        <begin position="132"/>
        <end position="165"/>
    </location>
</feature>
<organism evidence="3 4">
    <name type="scientific">Actinophytocola glycyrrhizae</name>
    <dbReference type="NCBI Taxonomy" id="2044873"/>
    <lineage>
        <taxon>Bacteria</taxon>
        <taxon>Bacillati</taxon>
        <taxon>Actinomycetota</taxon>
        <taxon>Actinomycetes</taxon>
        <taxon>Pseudonocardiales</taxon>
        <taxon>Pseudonocardiaceae</taxon>
    </lineage>
</organism>
<proteinExistence type="predicted"/>
<keyword evidence="2" id="KW-0812">Transmembrane</keyword>
<evidence type="ECO:0000313" key="3">
    <source>
        <dbReference type="EMBL" id="MFC4857464.1"/>
    </source>
</evidence>
<reference evidence="4" key="1">
    <citation type="journal article" date="2019" name="Int. J. Syst. Evol. Microbiol.">
        <title>The Global Catalogue of Microorganisms (GCM) 10K type strain sequencing project: providing services to taxonomists for standard genome sequencing and annotation.</title>
        <authorList>
            <consortium name="The Broad Institute Genomics Platform"/>
            <consortium name="The Broad Institute Genome Sequencing Center for Infectious Disease"/>
            <person name="Wu L."/>
            <person name="Ma J."/>
        </authorList>
    </citation>
    <scope>NUCLEOTIDE SEQUENCE [LARGE SCALE GENOMIC DNA]</scope>
    <source>
        <strain evidence="4">ZS-22-S1</strain>
    </source>
</reference>